<dbReference type="Pfam" id="PF00929">
    <property type="entry name" value="RNase_T"/>
    <property type="match status" value="1"/>
</dbReference>
<feature type="domain" description="Exonuclease" evidence="4">
    <location>
        <begin position="7"/>
        <end position="189"/>
    </location>
</feature>
<dbReference type="Proteomes" id="UP000005561">
    <property type="component" value="Unassembled WGS sequence"/>
</dbReference>
<evidence type="ECO:0000256" key="3">
    <source>
        <dbReference type="ARBA" id="ARBA00022839"/>
    </source>
</evidence>
<evidence type="ECO:0000313" key="5">
    <source>
        <dbReference type="EMBL" id="EET58472.1"/>
    </source>
</evidence>
<dbReference type="InterPro" id="IPR051274">
    <property type="entry name" value="3-5_Exoribonuclease"/>
</dbReference>
<gene>
    <name evidence="5" type="ORF">BRYFOR_09556</name>
</gene>
<dbReference type="InterPro" id="IPR036397">
    <property type="entry name" value="RNaseH_sf"/>
</dbReference>
<accession>C6LLK8</accession>
<dbReference type="GO" id="GO:0003676">
    <property type="term" value="F:nucleic acid binding"/>
    <property type="evidence" value="ECO:0007669"/>
    <property type="project" value="InterPro"/>
</dbReference>
<dbReference type="InterPro" id="IPR013520">
    <property type="entry name" value="Ribonucl_H"/>
</dbReference>
<dbReference type="eggNOG" id="COG5018">
    <property type="taxonomic scope" value="Bacteria"/>
</dbReference>
<dbReference type="InterPro" id="IPR012337">
    <property type="entry name" value="RNaseH-like_sf"/>
</dbReference>
<dbReference type="EMBL" id="ACCL02000031">
    <property type="protein sequence ID" value="EET58472.1"/>
    <property type="molecule type" value="Genomic_DNA"/>
</dbReference>
<dbReference type="Gene3D" id="3.30.420.10">
    <property type="entry name" value="Ribonuclease H-like superfamily/Ribonuclease H"/>
    <property type="match status" value="1"/>
</dbReference>
<evidence type="ECO:0000256" key="2">
    <source>
        <dbReference type="ARBA" id="ARBA00022801"/>
    </source>
</evidence>
<keyword evidence="3 5" id="KW-0269">Exonuclease</keyword>
<sequence length="318" mass="37886">MYNKLMNYIVFDLEWNQCPDGKEHEMRELPFEILEIGAIKLNSEKIETDRFHEYIRPTVYTRMHNKTQEIVHIRQEVLENADFFPAVLERFREWCGPDAHYCTWGSLDLLELQRNIRYHKLTGFFPFPLKFYDIQKIFSLAFEDGKSRRTLEHAVDMLNIEKNVPFHEALSDAWYTAAVMRFLPDDTLHSYYSIDYFRIPQRRSEEIYETFQNYSKYVSKKFPSRTAAMKDRVVRSTTCYLCGKKAVKKIPWFTGGSKNYRCLSYCEEHGWLKGKIRIKKAEDGKGCFCVKTLKLVSEERAREIIARYEEHAEKNIVP</sequence>
<dbReference type="STRING" id="168384.SAMN05660368_03970"/>
<dbReference type="AlphaFoldDB" id="C6LLK8"/>
<dbReference type="SMART" id="SM00479">
    <property type="entry name" value="EXOIII"/>
    <property type="match status" value="1"/>
</dbReference>
<dbReference type="InterPro" id="IPR047201">
    <property type="entry name" value="ERI-1_3'hExo-like"/>
</dbReference>
<proteinExistence type="predicted"/>
<dbReference type="SUPFAM" id="SSF53098">
    <property type="entry name" value="Ribonuclease H-like"/>
    <property type="match status" value="1"/>
</dbReference>
<evidence type="ECO:0000313" key="6">
    <source>
        <dbReference type="Proteomes" id="UP000005561"/>
    </source>
</evidence>
<organism evidence="5 6">
    <name type="scientific">Marvinbryantia formatexigens DSM 14469</name>
    <dbReference type="NCBI Taxonomy" id="478749"/>
    <lineage>
        <taxon>Bacteria</taxon>
        <taxon>Bacillati</taxon>
        <taxon>Bacillota</taxon>
        <taxon>Clostridia</taxon>
        <taxon>Lachnospirales</taxon>
        <taxon>Lachnospiraceae</taxon>
        <taxon>Marvinbryantia</taxon>
    </lineage>
</organism>
<keyword evidence="6" id="KW-1185">Reference proteome</keyword>
<reference evidence="5" key="1">
    <citation type="submission" date="2009-07" db="EMBL/GenBank/DDBJ databases">
        <authorList>
            <person name="Weinstock G."/>
            <person name="Sodergren E."/>
            <person name="Clifton S."/>
            <person name="Fulton L."/>
            <person name="Fulton B."/>
            <person name="Courtney L."/>
            <person name="Fronick C."/>
            <person name="Harrison M."/>
            <person name="Strong C."/>
            <person name="Farmer C."/>
            <person name="Delahaunty K."/>
            <person name="Markovic C."/>
            <person name="Hall O."/>
            <person name="Minx P."/>
            <person name="Tomlinson C."/>
            <person name="Mitreva M."/>
            <person name="Nelson J."/>
            <person name="Hou S."/>
            <person name="Wollam A."/>
            <person name="Pepin K.H."/>
            <person name="Johnson M."/>
            <person name="Bhonagiri V."/>
            <person name="Nash W.E."/>
            <person name="Warren W."/>
            <person name="Chinwalla A."/>
            <person name="Mardis E.R."/>
            <person name="Wilson R.K."/>
        </authorList>
    </citation>
    <scope>NUCLEOTIDE SEQUENCE [LARGE SCALE GENOMIC DNA]</scope>
    <source>
        <strain evidence="5">DSM 14469</strain>
    </source>
</reference>
<evidence type="ECO:0000259" key="4">
    <source>
        <dbReference type="SMART" id="SM00479"/>
    </source>
</evidence>
<evidence type="ECO:0000256" key="1">
    <source>
        <dbReference type="ARBA" id="ARBA00022722"/>
    </source>
</evidence>
<keyword evidence="2" id="KW-0378">Hydrolase</keyword>
<name>C6LLK8_9FIRM</name>
<dbReference type="PANTHER" id="PTHR23044:SF61">
    <property type="entry name" value="3'-5' EXORIBONUCLEASE 1-RELATED"/>
    <property type="match status" value="1"/>
</dbReference>
<protein>
    <submittedName>
        <fullName evidence="5">Exonuclease</fullName>
    </submittedName>
</protein>
<dbReference type="GO" id="GO:0000175">
    <property type="term" value="F:3'-5'-RNA exonuclease activity"/>
    <property type="evidence" value="ECO:0007669"/>
    <property type="project" value="InterPro"/>
</dbReference>
<comment type="caution">
    <text evidence="5">The sequence shown here is derived from an EMBL/GenBank/DDBJ whole genome shotgun (WGS) entry which is preliminary data.</text>
</comment>
<keyword evidence="1" id="KW-0540">Nuclease</keyword>
<dbReference type="PANTHER" id="PTHR23044">
    <property type="entry name" value="3'-5' EXONUCLEASE ERI1-RELATED"/>
    <property type="match status" value="1"/>
</dbReference>
<dbReference type="CDD" id="cd06133">
    <property type="entry name" value="ERI-1_3'hExo_like"/>
    <property type="match status" value="1"/>
</dbReference>